<feature type="transmembrane region" description="Helical" evidence="1">
    <location>
        <begin position="21"/>
        <end position="42"/>
    </location>
</feature>
<keyword evidence="1" id="KW-1133">Transmembrane helix</keyword>
<evidence type="ECO:0000313" key="2">
    <source>
        <dbReference type="EMBL" id="MDH1056518.1"/>
    </source>
</evidence>
<keyword evidence="1" id="KW-0472">Membrane</keyword>
<sequence>MFEIQPISPEFYRQQTRRSTFVLVAIFLLLAMLCATASSQLLGTPGGDNFKWNLLGVLAGLALTVAVVRLQLWHRPFMAPAAYGWALKRSLMRVTNVMHHVKAGVAGGDANAMKLLRFYHQGVSQMHQLDGNSSELSQMVREIDAHREAMEQHGLEIDQPRLDPAWIEAVKGIKV</sequence>
<organism evidence="2 3">
    <name type="scientific">Aquipseudomonas alcaligenes</name>
    <name type="common">Pseudomonas alcaligenes</name>
    <dbReference type="NCBI Taxonomy" id="43263"/>
    <lineage>
        <taxon>Bacteria</taxon>
        <taxon>Pseudomonadati</taxon>
        <taxon>Pseudomonadota</taxon>
        <taxon>Gammaproteobacteria</taxon>
        <taxon>Pseudomonadales</taxon>
        <taxon>Pseudomonadaceae</taxon>
        <taxon>Aquipseudomonas</taxon>
    </lineage>
</organism>
<protein>
    <submittedName>
        <fullName evidence="2">DUF3087 domain-containing protein</fullName>
    </submittedName>
</protein>
<evidence type="ECO:0000256" key="1">
    <source>
        <dbReference type="SAM" id="Phobius"/>
    </source>
</evidence>
<dbReference type="Pfam" id="PF11286">
    <property type="entry name" value="DUF3087"/>
    <property type="match status" value="1"/>
</dbReference>
<dbReference type="RefSeq" id="WP_280054848.1">
    <property type="nucleotide sequence ID" value="NZ_JAOBYN010000016.1"/>
</dbReference>
<name>A0AA42STY9_AQUAC</name>
<dbReference type="AlphaFoldDB" id="A0AA42STY9"/>
<accession>A0AA42STY9</accession>
<keyword evidence="1" id="KW-0812">Transmembrane</keyword>
<proteinExistence type="predicted"/>
<dbReference type="EMBL" id="JAOBYN010000016">
    <property type="protein sequence ID" value="MDH1056518.1"/>
    <property type="molecule type" value="Genomic_DNA"/>
</dbReference>
<evidence type="ECO:0000313" key="3">
    <source>
        <dbReference type="Proteomes" id="UP001158730"/>
    </source>
</evidence>
<reference evidence="2" key="1">
    <citation type="submission" date="2022-09" db="EMBL/GenBank/DDBJ databases">
        <title>Intensive care unit water sources are persistently colonized with multi-drug resistant bacteria and are the site of extensive horizontal gene transfer of antibiotic resistance genes.</title>
        <authorList>
            <person name="Diorio-Toth L."/>
        </authorList>
    </citation>
    <scope>NUCLEOTIDE SEQUENCE</scope>
    <source>
        <strain evidence="2">GD03990</strain>
    </source>
</reference>
<gene>
    <name evidence="2" type="ORF">N5C05_17400</name>
</gene>
<comment type="caution">
    <text evidence="2">The sequence shown here is derived from an EMBL/GenBank/DDBJ whole genome shotgun (WGS) entry which is preliminary data.</text>
</comment>
<dbReference type="Proteomes" id="UP001158730">
    <property type="component" value="Unassembled WGS sequence"/>
</dbReference>
<feature type="transmembrane region" description="Helical" evidence="1">
    <location>
        <begin position="54"/>
        <end position="72"/>
    </location>
</feature>
<dbReference type="InterPro" id="IPR021438">
    <property type="entry name" value="DUF3087"/>
</dbReference>